<dbReference type="InterPro" id="IPR036397">
    <property type="entry name" value="RNaseH_sf"/>
</dbReference>
<dbReference type="InterPro" id="IPR002156">
    <property type="entry name" value="RNaseH_domain"/>
</dbReference>
<dbReference type="PROSITE" id="PS50879">
    <property type="entry name" value="RNASE_H_1"/>
    <property type="match status" value="1"/>
</dbReference>
<evidence type="ECO:0000256" key="1">
    <source>
        <dbReference type="SAM" id="MobiDB-lite"/>
    </source>
</evidence>
<dbReference type="GO" id="GO:0003676">
    <property type="term" value="F:nucleic acid binding"/>
    <property type="evidence" value="ECO:0007669"/>
    <property type="project" value="InterPro"/>
</dbReference>
<accession>A0AAF3J4R9</accession>
<evidence type="ECO:0000313" key="4">
    <source>
        <dbReference type="WBParaSite" id="MBELARI_LOCUS16135"/>
    </source>
</evidence>
<dbReference type="Proteomes" id="UP000887575">
    <property type="component" value="Unassembled WGS sequence"/>
</dbReference>
<dbReference type="Gene3D" id="3.30.420.10">
    <property type="entry name" value="Ribonuclease H-like superfamily/Ribonuclease H"/>
    <property type="match status" value="1"/>
</dbReference>
<dbReference type="InterPro" id="IPR012337">
    <property type="entry name" value="RNaseH-like_sf"/>
</dbReference>
<evidence type="ECO:0000313" key="3">
    <source>
        <dbReference type="Proteomes" id="UP000887575"/>
    </source>
</evidence>
<dbReference type="Pfam" id="PF00075">
    <property type="entry name" value="RNase_H"/>
    <property type="match status" value="1"/>
</dbReference>
<dbReference type="WBParaSite" id="MBELARI_LOCUS16135">
    <property type="protein sequence ID" value="MBELARI_LOCUS16135"/>
    <property type="gene ID" value="MBELARI_LOCUS16135"/>
</dbReference>
<dbReference type="GO" id="GO:0004523">
    <property type="term" value="F:RNA-DNA hybrid ribonuclease activity"/>
    <property type="evidence" value="ECO:0007669"/>
    <property type="project" value="InterPro"/>
</dbReference>
<dbReference type="AlphaFoldDB" id="A0AAF3J4R9"/>
<sequence>MVSSFQTSPTRLVLLMLRDIRCFIVQWARRLCLGFDRYNRQAAGSHSQPGDRRKAPTSKRRRSNATPEPTETTAKKDKPSSPSPQSLIPSERQICVVVSKQKWFQRSDASLTSRLTSKGNAYEITYSLPNEGYDVSEKFGFKSLDELPNEKRPINKRFEEGTLYLYSDASYKKEKGLASAGVGMFYGFDEDGLNWGKKIPKRMECDESRGEILAVLLGLNRLLHWKESRNQKVVVRVDRLEVIQGILLCKTGVATKDEYGCVWAVAAFFVHGVQLQWVQTHTDDDPANAKADQLAGEVANPNGWTLRCDQKVQAWKDEWTRGTEPRILHIQTVQKYREKKGSHNIMDVYKDVTRDTKLLALLEESIPK</sequence>
<feature type="domain" description="RNase H type-1" evidence="2">
    <location>
        <begin position="159"/>
        <end position="300"/>
    </location>
</feature>
<feature type="region of interest" description="Disordered" evidence="1">
    <location>
        <begin position="42"/>
        <end position="88"/>
    </location>
</feature>
<reference evidence="4" key="1">
    <citation type="submission" date="2024-02" db="UniProtKB">
        <authorList>
            <consortium name="WormBaseParasite"/>
        </authorList>
    </citation>
    <scope>IDENTIFICATION</scope>
</reference>
<evidence type="ECO:0000259" key="2">
    <source>
        <dbReference type="PROSITE" id="PS50879"/>
    </source>
</evidence>
<dbReference type="SUPFAM" id="SSF53098">
    <property type="entry name" value="Ribonuclease H-like"/>
    <property type="match status" value="1"/>
</dbReference>
<keyword evidence="3" id="KW-1185">Reference proteome</keyword>
<protein>
    <recommendedName>
        <fullName evidence="2">RNase H type-1 domain-containing protein</fullName>
    </recommendedName>
</protein>
<name>A0AAF3J4R9_9BILA</name>
<organism evidence="3 4">
    <name type="scientific">Mesorhabditis belari</name>
    <dbReference type="NCBI Taxonomy" id="2138241"/>
    <lineage>
        <taxon>Eukaryota</taxon>
        <taxon>Metazoa</taxon>
        <taxon>Ecdysozoa</taxon>
        <taxon>Nematoda</taxon>
        <taxon>Chromadorea</taxon>
        <taxon>Rhabditida</taxon>
        <taxon>Rhabditina</taxon>
        <taxon>Rhabditomorpha</taxon>
        <taxon>Rhabditoidea</taxon>
        <taxon>Rhabditidae</taxon>
        <taxon>Mesorhabditinae</taxon>
        <taxon>Mesorhabditis</taxon>
    </lineage>
</organism>
<proteinExistence type="predicted"/>